<feature type="region of interest" description="Disordered" evidence="6">
    <location>
        <begin position="137"/>
        <end position="158"/>
    </location>
</feature>
<sequence>MLLTTLSICGRQISGRQLADRLLHDTVGGGTAGPGFGGSSSHKPVIPASAHLCGEALQVPQVALLFLVKGPIHHETMWRLWFQTAAGLLPVQSVMAALCNRSNGSSSSSSSSSSSPTSGRLQRQALDACSSSGGALAAATLESQPSPSQEPAAEARQVLPGQGAAAAIRALLTRSAQTSELTAASRRVLFSGHTQGSLPSGDVLGQQLLFDVYVHPHPSFEGYPPGSLFHGRELPAGDRVETGWGQHSLVDAARALLTAAHRNLRNTKFVLLSESDLPLYSPALLYTQLQGESLSRLNACNTTVGWRRFDHRWVARMEGRELREHHWRKSWQWFALARSHVDLVLADTAVDAAFRAHCRTMFEPERKKERECYSDEHYIPTLLAVHQRDNETDCQGWLMDTDWSRVKKLSPHPWEYLAEEVTDRLLQRLRHPELPGCRHADPAATSAAGAFASVAEFEGAAAAAPGSGQAEAALAGMCRGWEQQAAQHRQRHKPLGPRCRLLARKFVNGTQAAALAAMAPCTSAALILNNGICAGETPQQAALRRAWQQAAPLVLLGLGGLLLPLLLALCLGAVAAGTGSNGKRCTRH</sequence>
<proteinExistence type="predicted"/>
<comment type="subcellular location">
    <subcellularLocation>
        <location evidence="1">Membrane</location>
        <topology evidence="1">Single-pass type II membrane protein</topology>
    </subcellularLocation>
</comment>
<evidence type="ECO:0000256" key="5">
    <source>
        <dbReference type="ARBA" id="ARBA00023180"/>
    </source>
</evidence>
<evidence type="ECO:0000256" key="3">
    <source>
        <dbReference type="ARBA" id="ARBA00022679"/>
    </source>
</evidence>
<dbReference type="OrthoDB" id="191334at2759"/>
<dbReference type="AlphaFoldDB" id="A0A9D4TET5"/>
<dbReference type="Pfam" id="PF02485">
    <property type="entry name" value="Branch"/>
    <property type="match status" value="1"/>
</dbReference>
<comment type="caution">
    <text evidence="8">The sequence shown here is derived from an EMBL/GenBank/DDBJ whole genome shotgun (WGS) entry which is preliminary data.</text>
</comment>
<dbReference type="Proteomes" id="UP001055712">
    <property type="component" value="Unassembled WGS sequence"/>
</dbReference>
<keyword evidence="4 7" id="KW-0472">Membrane</keyword>
<dbReference type="InterPro" id="IPR044174">
    <property type="entry name" value="BC10-like"/>
</dbReference>
<feature type="region of interest" description="Disordered" evidence="6">
    <location>
        <begin position="104"/>
        <end position="125"/>
    </location>
</feature>
<organism evidence="8 9">
    <name type="scientific">Chlorella vulgaris</name>
    <name type="common">Green alga</name>
    <dbReference type="NCBI Taxonomy" id="3077"/>
    <lineage>
        <taxon>Eukaryota</taxon>
        <taxon>Viridiplantae</taxon>
        <taxon>Chlorophyta</taxon>
        <taxon>core chlorophytes</taxon>
        <taxon>Trebouxiophyceae</taxon>
        <taxon>Chlorellales</taxon>
        <taxon>Chlorellaceae</taxon>
        <taxon>Chlorella clade</taxon>
        <taxon>Chlorella</taxon>
    </lineage>
</organism>
<dbReference type="PANTHER" id="PTHR31042:SF148">
    <property type="entry name" value="EXPRESSED PROTEIN"/>
    <property type="match status" value="1"/>
</dbReference>
<keyword evidence="2" id="KW-0328">Glycosyltransferase</keyword>
<keyword evidence="5" id="KW-0325">Glycoprotein</keyword>
<reference evidence="8" key="1">
    <citation type="journal article" date="2019" name="Plant J.">
        <title>Chlorella vulgaris genome assembly and annotation reveals the molecular basis for metabolic acclimation to high light conditions.</title>
        <authorList>
            <person name="Cecchin M."/>
            <person name="Marcolungo L."/>
            <person name="Rossato M."/>
            <person name="Girolomoni L."/>
            <person name="Cosentino E."/>
            <person name="Cuine S."/>
            <person name="Li-Beisson Y."/>
            <person name="Delledonne M."/>
            <person name="Ballottari M."/>
        </authorList>
    </citation>
    <scope>NUCLEOTIDE SEQUENCE</scope>
    <source>
        <strain evidence="8">211/11P</strain>
    </source>
</reference>
<evidence type="ECO:0000256" key="2">
    <source>
        <dbReference type="ARBA" id="ARBA00022676"/>
    </source>
</evidence>
<evidence type="ECO:0000256" key="1">
    <source>
        <dbReference type="ARBA" id="ARBA00004606"/>
    </source>
</evidence>
<dbReference type="GO" id="GO:0016020">
    <property type="term" value="C:membrane"/>
    <property type="evidence" value="ECO:0007669"/>
    <property type="project" value="UniProtKB-SubCell"/>
</dbReference>
<dbReference type="InterPro" id="IPR003406">
    <property type="entry name" value="Glyco_trans_14"/>
</dbReference>
<keyword evidence="9" id="KW-1185">Reference proteome</keyword>
<dbReference type="GO" id="GO:0016757">
    <property type="term" value="F:glycosyltransferase activity"/>
    <property type="evidence" value="ECO:0007669"/>
    <property type="project" value="UniProtKB-KW"/>
</dbReference>
<evidence type="ECO:0000256" key="6">
    <source>
        <dbReference type="SAM" id="MobiDB-lite"/>
    </source>
</evidence>
<name>A0A9D4TET5_CHLVU</name>
<evidence type="ECO:0000313" key="9">
    <source>
        <dbReference type="Proteomes" id="UP001055712"/>
    </source>
</evidence>
<evidence type="ECO:0000256" key="4">
    <source>
        <dbReference type="ARBA" id="ARBA00023136"/>
    </source>
</evidence>
<gene>
    <name evidence="8" type="ORF">D9Q98_009671</name>
</gene>
<dbReference type="EMBL" id="SIDB01000014">
    <property type="protein sequence ID" value="KAI3423835.1"/>
    <property type="molecule type" value="Genomic_DNA"/>
</dbReference>
<accession>A0A9D4TET5</accession>
<feature type="compositionally biased region" description="Low complexity" evidence="6">
    <location>
        <begin position="105"/>
        <end position="115"/>
    </location>
</feature>
<evidence type="ECO:0000313" key="8">
    <source>
        <dbReference type="EMBL" id="KAI3423835.1"/>
    </source>
</evidence>
<keyword evidence="7" id="KW-0812">Transmembrane</keyword>
<evidence type="ECO:0000256" key="7">
    <source>
        <dbReference type="SAM" id="Phobius"/>
    </source>
</evidence>
<keyword evidence="3" id="KW-0808">Transferase</keyword>
<reference evidence="8" key="2">
    <citation type="submission" date="2020-11" db="EMBL/GenBank/DDBJ databases">
        <authorList>
            <person name="Cecchin M."/>
            <person name="Marcolungo L."/>
            <person name="Rossato M."/>
            <person name="Girolomoni L."/>
            <person name="Cosentino E."/>
            <person name="Cuine S."/>
            <person name="Li-Beisson Y."/>
            <person name="Delledonne M."/>
            <person name="Ballottari M."/>
        </authorList>
    </citation>
    <scope>NUCLEOTIDE SEQUENCE</scope>
    <source>
        <strain evidence="8">211/11P</strain>
        <tissue evidence="8">Whole cell</tissue>
    </source>
</reference>
<keyword evidence="7" id="KW-1133">Transmembrane helix</keyword>
<dbReference type="PANTHER" id="PTHR31042">
    <property type="entry name" value="CORE-2/I-BRANCHING BETA-1,6-N-ACETYLGLUCOSAMINYLTRANSFERASE FAMILY PROTEIN-RELATED"/>
    <property type="match status" value="1"/>
</dbReference>
<protein>
    <submittedName>
        <fullName evidence="8">Uncharacterized protein</fullName>
    </submittedName>
</protein>
<feature type="transmembrane region" description="Helical" evidence="7">
    <location>
        <begin position="553"/>
        <end position="577"/>
    </location>
</feature>